<accession>X0T5J0</accession>
<feature type="non-terminal residue" evidence="1">
    <location>
        <position position="1"/>
    </location>
</feature>
<dbReference type="AlphaFoldDB" id="X0T5J0"/>
<comment type="caution">
    <text evidence="1">The sequence shown here is derived from an EMBL/GenBank/DDBJ whole genome shotgun (WGS) entry which is preliminary data.</text>
</comment>
<reference evidence="1" key="1">
    <citation type="journal article" date="2014" name="Front. Microbiol.">
        <title>High frequency of phylogenetically diverse reductive dehalogenase-homologous genes in deep subseafloor sedimentary metagenomes.</title>
        <authorList>
            <person name="Kawai M."/>
            <person name="Futagami T."/>
            <person name="Toyoda A."/>
            <person name="Takaki Y."/>
            <person name="Nishi S."/>
            <person name="Hori S."/>
            <person name="Arai W."/>
            <person name="Tsubouchi T."/>
            <person name="Morono Y."/>
            <person name="Uchiyama I."/>
            <person name="Ito T."/>
            <person name="Fujiyama A."/>
            <person name="Inagaki F."/>
            <person name="Takami H."/>
        </authorList>
    </citation>
    <scope>NUCLEOTIDE SEQUENCE</scope>
    <source>
        <strain evidence="1">Expedition CK06-06</strain>
    </source>
</reference>
<proteinExistence type="predicted"/>
<sequence>NGFSGAAALLVVGEGKQAVYSIRQDITYKILTEAVIQDAAGNIVYNLAQQDMIALRVTMRLGWQVPNPMNRLQQVEASRYPFGVLTP</sequence>
<name>X0T5J0_9ZZZZ</name>
<organism evidence="1">
    <name type="scientific">marine sediment metagenome</name>
    <dbReference type="NCBI Taxonomy" id="412755"/>
    <lineage>
        <taxon>unclassified sequences</taxon>
        <taxon>metagenomes</taxon>
        <taxon>ecological metagenomes</taxon>
    </lineage>
</organism>
<evidence type="ECO:0000313" key="1">
    <source>
        <dbReference type="EMBL" id="GAF71350.1"/>
    </source>
</evidence>
<gene>
    <name evidence="1" type="ORF">S01H1_00229</name>
</gene>
<dbReference type="EMBL" id="BARS01000074">
    <property type="protein sequence ID" value="GAF71350.1"/>
    <property type="molecule type" value="Genomic_DNA"/>
</dbReference>
<protein>
    <submittedName>
        <fullName evidence="1">Uncharacterized protein</fullName>
    </submittedName>
</protein>